<evidence type="ECO:0000313" key="2">
    <source>
        <dbReference type="Proteomes" id="UP000523447"/>
    </source>
</evidence>
<keyword evidence="2" id="KW-1185">Reference proteome</keyword>
<reference evidence="1 2" key="1">
    <citation type="submission" date="2020-04" db="EMBL/GenBank/DDBJ databases">
        <title>MicrobeNet Type strains.</title>
        <authorList>
            <person name="Nicholson A.C."/>
        </authorList>
    </citation>
    <scope>NUCLEOTIDE SEQUENCE [LARGE SCALE GENOMIC DNA]</scope>
    <source>
        <strain evidence="1 2">DSM 44445</strain>
    </source>
</reference>
<dbReference type="Proteomes" id="UP000523447">
    <property type="component" value="Unassembled WGS sequence"/>
</dbReference>
<comment type="caution">
    <text evidence="1">The sequence shown here is derived from an EMBL/GenBank/DDBJ whole genome shotgun (WGS) entry which is preliminary data.</text>
</comment>
<sequence length="254" mass="28738">MRAVAPSIFADEAHETRSERYTHIPTIEVLRGLEKEGFRPFAVAQTRVRDEGRRAFTKHMIRLRHANTIAAEEANEVVLLNSHDGSSSYQMLAGMFRFVCANGMVCGETIEDIRIRHSGRAVEDVIEGAYQVLDQFELVENQRDGMKAVPLDEAEQQVFADAALALRYEPEDGKPAPIAARQLLRPRRIEDRPSDLWSTFNRVQENVIRGGLPSSTRTGRRTKTREVKGIDQNVKLNRALWILAEGMRNLKTNG</sequence>
<evidence type="ECO:0000313" key="1">
    <source>
        <dbReference type="EMBL" id="NKY88847.1"/>
    </source>
</evidence>
<gene>
    <name evidence="1" type="ORF">HGA07_24930</name>
</gene>
<organism evidence="1 2">
    <name type="scientific">Nocardia veterana</name>
    <dbReference type="NCBI Taxonomy" id="132249"/>
    <lineage>
        <taxon>Bacteria</taxon>
        <taxon>Bacillati</taxon>
        <taxon>Actinomycetota</taxon>
        <taxon>Actinomycetes</taxon>
        <taxon>Mycobacteriales</taxon>
        <taxon>Nocardiaceae</taxon>
        <taxon>Nocardia</taxon>
    </lineage>
</organism>
<protein>
    <submittedName>
        <fullName evidence="1">DUF945 domain-containing protein</fullName>
    </submittedName>
</protein>
<dbReference type="InterPro" id="IPR026325">
    <property type="entry name" value="DUF932"/>
</dbReference>
<dbReference type="EMBL" id="JAAXPE010000036">
    <property type="protein sequence ID" value="NKY88847.1"/>
    <property type="molecule type" value="Genomic_DNA"/>
</dbReference>
<accession>A0A7X6M274</accession>
<dbReference type="Pfam" id="PF06067">
    <property type="entry name" value="DUF932"/>
    <property type="match status" value="1"/>
</dbReference>
<dbReference type="AlphaFoldDB" id="A0A7X6M274"/>
<name>A0A7X6M274_9NOCA</name>
<proteinExistence type="predicted"/>